<dbReference type="InterPro" id="IPR003141">
    <property type="entry name" value="Pol/His_phosphatase_N"/>
</dbReference>
<dbReference type="InterPro" id="IPR029460">
    <property type="entry name" value="DNAPol_HHH"/>
</dbReference>
<sequence>MAFTHLHVHTEYSLLDGSNKIKEYVARVKELGMNSAAITDHGVMYGVIDFYRAAREAGIKPILGCEVYVAPNSRFDKELTGGEDRYHHLVLLAENNTGYANLMKIVSRGFTEGYYYKPRVDMEVLQQFHEGIIALSACLAGEVPRFILKGMKEEARMAARKYEACFGKGNYFLELQDHGIPEQRTVNMELVQMSRELDIPLVTTNDVHYTYAEDAIPHDILLCLQTGKKLADEDRMRYEGGQYYVKSEEEMKGLFPYAWEAVENTQRIADRCNVEIEFGVTKLPKYDVPEGYDSWSYLNKLCDDGLAERYGDGDQPAGETGQTLRERLDYELGVIQRMGYVDYFLIVWDFINYAKEHGIPVGPGRGSAAGSIVAYCLKITNIDPIHYNLLFERFLNPERVSMPDIDVDFCFERRQEVIDYVGRKYGNDKVVQIVTFGTLAAKGVIRDVGRVMDLPYAFVDSIAKMVPNELNITLSRALEMNPEFRKLYQEDEQVHHLIDMCKRLEGLPRHTSMHAAGVVICQKSADEFVPLSRGSDGSIVTQFTMTTLEELGLLKMDFLGLRTLTVIHDAVKFIENTTGRHIDVDAIDYNDPKVLASIGTGRTEGVFQLESAGMKSFMKELRPQNLEDVVAGISLYRPGPMDFIPKYIQGKNHPEDVTYACPQLEPILKPTYGCIVYQEQVMQIVRDLAGYTLGRSDLVRRAMSKKKQAVMEKERANFIYGNPEENVPGCIANGIDEQTAGQIYDTMMDFAKYAFNKSHAACYAVVAYQTAYLKYYYPVEFMAALMTSVIDNPKKVSEYILNCRNMNIAILPPDVNAGEVGFSVTDGKIRYALTAIKGVGRPVIDSLVQERKERGPFTNLKDFITRMSDKKEMNKRAIENLIKAGAMDGLGGTRKQFMSVYVQIADHIAHDKKNNLAGQISLFDIAGEEDKEEFDIRMPNVGEYSKEMLLGFEKEVLGVYVSGHPLEEYQELWQNCISNTAGDFALDEESGEVELVKDQANAVIGGLIADKNVKYTKNDKIMAFLNVEDLIGNVEVVVFPQVYERYNTLLTEDAKVFIRGRVSLEEDKDGKLICDQIISFEDAQAARAANQPLFPRNYGGRGDSRGGSYGNGNGSGQQPVGAMSGGQTGRTVEQTQPGQRPQNAGTGQKKGMPAGAWIQFPNMEAYKAREQELLQAIADSDGNDDVVIYLRDIKNIKILPANLRVKADETLMEKLASQFGKENVKFITKPIENRSKID</sequence>
<evidence type="ECO:0000313" key="13">
    <source>
        <dbReference type="EMBL" id="MST57542.1"/>
    </source>
</evidence>
<dbReference type="GO" id="GO:0003676">
    <property type="term" value="F:nucleic acid binding"/>
    <property type="evidence" value="ECO:0007669"/>
    <property type="project" value="InterPro"/>
</dbReference>
<comment type="subcellular location">
    <subcellularLocation>
        <location evidence="1">Cytoplasm</location>
    </subcellularLocation>
</comment>
<dbReference type="CDD" id="cd04485">
    <property type="entry name" value="DnaE_OBF"/>
    <property type="match status" value="1"/>
</dbReference>
<evidence type="ECO:0000256" key="2">
    <source>
        <dbReference type="ARBA" id="ARBA00009496"/>
    </source>
</evidence>
<evidence type="ECO:0000256" key="8">
    <source>
        <dbReference type="ARBA" id="ARBA00022932"/>
    </source>
</evidence>
<evidence type="ECO:0000256" key="11">
    <source>
        <dbReference type="SAM" id="MobiDB-lite"/>
    </source>
</evidence>
<dbReference type="SUPFAM" id="SSF89550">
    <property type="entry name" value="PHP domain-like"/>
    <property type="match status" value="1"/>
</dbReference>
<gene>
    <name evidence="13" type="ORF">FYJ59_04665</name>
</gene>
<dbReference type="GO" id="GO:0008408">
    <property type="term" value="F:3'-5' exonuclease activity"/>
    <property type="evidence" value="ECO:0007669"/>
    <property type="project" value="InterPro"/>
</dbReference>
<evidence type="ECO:0000256" key="4">
    <source>
        <dbReference type="ARBA" id="ARBA00019114"/>
    </source>
</evidence>
<feature type="region of interest" description="Disordered" evidence="11">
    <location>
        <begin position="1091"/>
        <end position="1152"/>
    </location>
</feature>
<dbReference type="PANTHER" id="PTHR32294">
    <property type="entry name" value="DNA POLYMERASE III SUBUNIT ALPHA"/>
    <property type="match status" value="1"/>
</dbReference>
<protein>
    <recommendedName>
        <fullName evidence="4">DNA polymerase III subunit alpha</fullName>
        <ecNumber evidence="3">2.7.7.7</ecNumber>
    </recommendedName>
</protein>
<comment type="similarity">
    <text evidence="2">Belongs to the DNA polymerase type-C family. DnaE subfamily.</text>
</comment>
<dbReference type="NCBIfam" id="TIGR00594">
    <property type="entry name" value="polc"/>
    <property type="match status" value="1"/>
</dbReference>
<dbReference type="Pfam" id="PF07733">
    <property type="entry name" value="DNA_pol3_alpha"/>
    <property type="match status" value="1"/>
</dbReference>
<proteinExistence type="inferred from homology"/>
<name>A0A6L5YIS6_9FIRM</name>
<feature type="compositionally biased region" description="Polar residues" evidence="11">
    <location>
        <begin position="1129"/>
        <end position="1146"/>
    </location>
</feature>
<feature type="domain" description="Polymerase/histidinol phosphatase N-terminal" evidence="12">
    <location>
        <begin position="4"/>
        <end position="71"/>
    </location>
</feature>
<dbReference type="GO" id="GO:0006260">
    <property type="term" value="P:DNA replication"/>
    <property type="evidence" value="ECO:0007669"/>
    <property type="project" value="UniProtKB-KW"/>
</dbReference>
<dbReference type="InterPro" id="IPR004013">
    <property type="entry name" value="PHP_dom"/>
</dbReference>
<dbReference type="Pfam" id="PF17657">
    <property type="entry name" value="DNA_pol3_finger"/>
    <property type="match status" value="1"/>
</dbReference>
<comment type="function">
    <text evidence="9">DNA polymerase III is a complex, multichain enzyme responsible for most of the replicative synthesis in bacteria. This DNA polymerase also exhibits 3' to 5' exonuclease activity. The alpha chain is the DNA polymerase.</text>
</comment>
<dbReference type="EMBL" id="VUMU01000003">
    <property type="protein sequence ID" value="MST57542.1"/>
    <property type="molecule type" value="Genomic_DNA"/>
</dbReference>
<comment type="catalytic activity">
    <reaction evidence="10">
        <text>DNA(n) + a 2'-deoxyribonucleoside 5'-triphosphate = DNA(n+1) + diphosphate</text>
        <dbReference type="Rhea" id="RHEA:22508"/>
        <dbReference type="Rhea" id="RHEA-COMP:17339"/>
        <dbReference type="Rhea" id="RHEA-COMP:17340"/>
        <dbReference type="ChEBI" id="CHEBI:33019"/>
        <dbReference type="ChEBI" id="CHEBI:61560"/>
        <dbReference type="ChEBI" id="CHEBI:173112"/>
        <dbReference type="EC" id="2.7.7.7"/>
    </reaction>
</comment>
<keyword evidence="6 13" id="KW-0548">Nucleotidyltransferase</keyword>
<evidence type="ECO:0000256" key="5">
    <source>
        <dbReference type="ARBA" id="ARBA00022679"/>
    </source>
</evidence>
<dbReference type="SMART" id="SM00481">
    <property type="entry name" value="POLIIIAc"/>
    <property type="match status" value="1"/>
</dbReference>
<evidence type="ECO:0000256" key="7">
    <source>
        <dbReference type="ARBA" id="ARBA00022705"/>
    </source>
</evidence>
<dbReference type="Gene3D" id="3.20.20.140">
    <property type="entry name" value="Metal-dependent hydrolases"/>
    <property type="match status" value="1"/>
</dbReference>
<keyword evidence="14" id="KW-1185">Reference proteome</keyword>
<dbReference type="GO" id="GO:0005737">
    <property type="term" value="C:cytoplasm"/>
    <property type="evidence" value="ECO:0007669"/>
    <property type="project" value="UniProtKB-SubCell"/>
</dbReference>
<evidence type="ECO:0000313" key="14">
    <source>
        <dbReference type="Proteomes" id="UP000476055"/>
    </source>
</evidence>
<dbReference type="InterPro" id="IPR041931">
    <property type="entry name" value="DNA_pol3_alpha_thumb_dom"/>
</dbReference>
<dbReference type="CDD" id="cd12113">
    <property type="entry name" value="PHP_PolIIIA_DnaE3"/>
    <property type="match status" value="1"/>
</dbReference>
<dbReference type="Proteomes" id="UP000476055">
    <property type="component" value="Unassembled WGS sequence"/>
</dbReference>
<reference evidence="13 14" key="1">
    <citation type="submission" date="2019-08" db="EMBL/GenBank/DDBJ databases">
        <title>In-depth cultivation of the pig gut microbiome towards novel bacterial diversity and tailored functional studies.</title>
        <authorList>
            <person name="Wylensek D."/>
            <person name="Hitch T.C.A."/>
            <person name="Clavel T."/>
        </authorList>
    </citation>
    <scope>NUCLEOTIDE SEQUENCE [LARGE SCALE GENOMIC DNA]</scope>
    <source>
        <strain evidence="13 14">WCA3-601-WT-6H</strain>
    </source>
</reference>
<evidence type="ECO:0000256" key="3">
    <source>
        <dbReference type="ARBA" id="ARBA00012417"/>
    </source>
</evidence>
<dbReference type="Pfam" id="PF14579">
    <property type="entry name" value="HHH_6"/>
    <property type="match status" value="1"/>
</dbReference>
<keyword evidence="5 13" id="KW-0808">Transferase</keyword>
<dbReference type="Gene3D" id="1.10.10.1600">
    <property type="entry name" value="Bacterial DNA polymerase III alpha subunit, thumb domain"/>
    <property type="match status" value="1"/>
</dbReference>
<organism evidence="13 14">
    <name type="scientific">Waltera intestinalis</name>
    <dbReference type="NCBI Taxonomy" id="2606635"/>
    <lineage>
        <taxon>Bacteria</taxon>
        <taxon>Bacillati</taxon>
        <taxon>Bacillota</taxon>
        <taxon>Clostridia</taxon>
        <taxon>Lachnospirales</taxon>
        <taxon>Lachnospiraceae</taxon>
        <taxon>Waltera</taxon>
    </lineage>
</organism>
<dbReference type="PANTHER" id="PTHR32294:SF0">
    <property type="entry name" value="DNA POLYMERASE III SUBUNIT ALPHA"/>
    <property type="match status" value="1"/>
</dbReference>
<dbReference type="InterPro" id="IPR004805">
    <property type="entry name" value="DnaE2/DnaE/PolC"/>
</dbReference>
<dbReference type="Pfam" id="PF01336">
    <property type="entry name" value="tRNA_anti-codon"/>
    <property type="match status" value="1"/>
</dbReference>
<dbReference type="InterPro" id="IPR011708">
    <property type="entry name" value="DNA_pol3_alpha_NTPase_dom"/>
</dbReference>
<keyword evidence="7" id="KW-0235">DNA replication</keyword>
<accession>A0A6L5YIS6</accession>
<evidence type="ECO:0000256" key="9">
    <source>
        <dbReference type="ARBA" id="ARBA00025611"/>
    </source>
</evidence>
<dbReference type="GO" id="GO:0003887">
    <property type="term" value="F:DNA-directed DNA polymerase activity"/>
    <property type="evidence" value="ECO:0007669"/>
    <property type="project" value="UniProtKB-KW"/>
</dbReference>
<dbReference type="InterPro" id="IPR004365">
    <property type="entry name" value="NA-bd_OB_tRNA"/>
</dbReference>
<evidence type="ECO:0000256" key="10">
    <source>
        <dbReference type="ARBA" id="ARBA00049244"/>
    </source>
</evidence>
<dbReference type="RefSeq" id="WP_154495568.1">
    <property type="nucleotide sequence ID" value="NZ_VUMU01000003.1"/>
</dbReference>
<dbReference type="EC" id="2.7.7.7" evidence="3"/>
<evidence type="ECO:0000256" key="1">
    <source>
        <dbReference type="ARBA" id="ARBA00004496"/>
    </source>
</evidence>
<feature type="compositionally biased region" description="Gly residues" evidence="11">
    <location>
        <begin position="1099"/>
        <end position="1115"/>
    </location>
</feature>
<dbReference type="NCBIfam" id="NF005298">
    <property type="entry name" value="PRK06826.1"/>
    <property type="match status" value="1"/>
</dbReference>
<dbReference type="Gene3D" id="1.10.150.870">
    <property type="match status" value="1"/>
</dbReference>
<dbReference type="InterPro" id="IPR016195">
    <property type="entry name" value="Pol/histidinol_Pase-like"/>
</dbReference>
<comment type="caution">
    <text evidence="13">The sequence shown here is derived from an EMBL/GenBank/DDBJ whole genome shotgun (WGS) entry which is preliminary data.</text>
</comment>
<evidence type="ECO:0000256" key="6">
    <source>
        <dbReference type="ARBA" id="ARBA00022695"/>
    </source>
</evidence>
<keyword evidence="8" id="KW-0239">DNA-directed DNA polymerase</keyword>
<dbReference type="NCBIfam" id="NF004226">
    <property type="entry name" value="PRK05673.1"/>
    <property type="match status" value="1"/>
</dbReference>
<dbReference type="Pfam" id="PF02811">
    <property type="entry name" value="PHP"/>
    <property type="match status" value="1"/>
</dbReference>
<dbReference type="InterPro" id="IPR040982">
    <property type="entry name" value="DNA_pol3_finger"/>
</dbReference>
<evidence type="ECO:0000259" key="12">
    <source>
        <dbReference type="SMART" id="SM00481"/>
    </source>
</evidence>
<dbReference type="AlphaFoldDB" id="A0A6L5YIS6"/>